<keyword evidence="3 6" id="KW-0812">Transmembrane</keyword>
<sequence>MNLPLILLTLAAGMLLVLVAALRSRASRQAEQHLRSLVAGRENEAAPGPRTLRLPVPLTLLLFRAGLDPRRLGIALGVMLVVCALLGAVALGPWRAAVLALLACGGTAFFVHRRMVSRLAALEAELPAFLDRMRQHIEIGASVEQAIRRSALASGPRLREAMEPLHRRIANGETVPEALEWLAKREGGLALPVFATAVAASLRYGGRLAGTLANISRTLRQRSRMERELRASTAETRASALVLTALPLLVAAGLMLLTPGHFDYFTDPERGARSGMLALGLYLTGVVLVRRLAKPRF</sequence>
<comment type="subcellular location">
    <subcellularLocation>
        <location evidence="1">Cell membrane</location>
        <topology evidence="1">Multi-pass membrane protein</topology>
    </subcellularLocation>
</comment>
<evidence type="ECO:0000256" key="1">
    <source>
        <dbReference type="ARBA" id="ARBA00004651"/>
    </source>
</evidence>
<keyword evidence="2" id="KW-1003">Cell membrane</keyword>
<keyword evidence="5 6" id="KW-0472">Membrane</keyword>
<proteinExistence type="predicted"/>
<organism evidence="8 9">
    <name type="scientific">Plastoroseomonas hellenica</name>
    <dbReference type="NCBI Taxonomy" id="2687306"/>
    <lineage>
        <taxon>Bacteria</taxon>
        <taxon>Pseudomonadati</taxon>
        <taxon>Pseudomonadota</taxon>
        <taxon>Alphaproteobacteria</taxon>
        <taxon>Acetobacterales</taxon>
        <taxon>Acetobacteraceae</taxon>
        <taxon>Plastoroseomonas</taxon>
    </lineage>
</organism>
<evidence type="ECO:0000256" key="6">
    <source>
        <dbReference type="SAM" id="Phobius"/>
    </source>
</evidence>
<dbReference type="PANTHER" id="PTHR35007">
    <property type="entry name" value="INTEGRAL MEMBRANE PROTEIN-RELATED"/>
    <property type="match status" value="1"/>
</dbReference>
<feature type="transmembrane region" description="Helical" evidence="6">
    <location>
        <begin position="274"/>
        <end position="293"/>
    </location>
</feature>
<evidence type="ECO:0000313" key="9">
    <source>
        <dbReference type="Proteomes" id="UP001196870"/>
    </source>
</evidence>
<dbReference type="PANTHER" id="PTHR35007:SF1">
    <property type="entry name" value="PILUS ASSEMBLY PROTEIN"/>
    <property type="match status" value="1"/>
</dbReference>
<feature type="transmembrane region" description="Helical" evidence="6">
    <location>
        <begin position="72"/>
        <end position="90"/>
    </location>
</feature>
<dbReference type="InterPro" id="IPR042094">
    <property type="entry name" value="T2SS_GspF_sf"/>
</dbReference>
<evidence type="ECO:0000256" key="4">
    <source>
        <dbReference type="ARBA" id="ARBA00022989"/>
    </source>
</evidence>
<dbReference type="EMBL" id="JAAGBB010000050">
    <property type="protein sequence ID" value="MBR0668178.1"/>
    <property type="molecule type" value="Genomic_DNA"/>
</dbReference>
<dbReference type="RefSeq" id="WP_211855956.1">
    <property type="nucleotide sequence ID" value="NZ_JAAGBB010000050.1"/>
</dbReference>
<comment type="caution">
    <text evidence="8">The sequence shown here is derived from an EMBL/GenBank/DDBJ whole genome shotgun (WGS) entry which is preliminary data.</text>
</comment>
<evidence type="ECO:0000256" key="3">
    <source>
        <dbReference type="ARBA" id="ARBA00022692"/>
    </source>
</evidence>
<feature type="domain" description="Type II secretion system protein GspF" evidence="7">
    <location>
        <begin position="129"/>
        <end position="254"/>
    </location>
</feature>
<keyword evidence="9" id="KW-1185">Reference proteome</keyword>
<protein>
    <recommendedName>
        <fullName evidence="7">Type II secretion system protein GspF domain-containing protein</fullName>
    </recommendedName>
</protein>
<evidence type="ECO:0000256" key="5">
    <source>
        <dbReference type="ARBA" id="ARBA00023136"/>
    </source>
</evidence>
<gene>
    <name evidence="8" type="ORF">GXW71_27740</name>
</gene>
<reference evidence="9" key="1">
    <citation type="journal article" date="2021" name="Syst. Appl. Microbiol.">
        <title>Roseomonas hellenica sp. nov., isolated from roots of wild-growing Alkanna tinctoria.</title>
        <authorList>
            <person name="Rat A."/>
            <person name="Naranjo H.D."/>
            <person name="Lebbe L."/>
            <person name="Cnockaert M."/>
            <person name="Krigas N."/>
            <person name="Grigoriadou K."/>
            <person name="Maloupa E."/>
            <person name="Willems A."/>
        </authorList>
    </citation>
    <scope>NUCLEOTIDE SEQUENCE [LARGE SCALE GENOMIC DNA]</scope>
    <source>
        <strain evidence="9">LMG 31523</strain>
    </source>
</reference>
<keyword evidence="4 6" id="KW-1133">Transmembrane helix</keyword>
<evidence type="ECO:0000259" key="7">
    <source>
        <dbReference type="Pfam" id="PF00482"/>
    </source>
</evidence>
<dbReference type="InterPro" id="IPR018076">
    <property type="entry name" value="T2SS_GspF_dom"/>
</dbReference>
<evidence type="ECO:0000313" key="8">
    <source>
        <dbReference type="EMBL" id="MBR0668178.1"/>
    </source>
</evidence>
<accession>A0ABS5F6H9</accession>
<name>A0ABS5F6H9_9PROT</name>
<dbReference type="Proteomes" id="UP001196870">
    <property type="component" value="Unassembled WGS sequence"/>
</dbReference>
<feature type="transmembrane region" description="Helical" evidence="6">
    <location>
        <begin position="96"/>
        <end position="112"/>
    </location>
</feature>
<dbReference type="Gene3D" id="1.20.81.30">
    <property type="entry name" value="Type II secretion system (T2SS), domain F"/>
    <property type="match status" value="1"/>
</dbReference>
<feature type="transmembrane region" description="Helical" evidence="6">
    <location>
        <begin position="240"/>
        <end position="262"/>
    </location>
</feature>
<evidence type="ECO:0000256" key="2">
    <source>
        <dbReference type="ARBA" id="ARBA00022475"/>
    </source>
</evidence>
<dbReference type="Pfam" id="PF00482">
    <property type="entry name" value="T2SSF"/>
    <property type="match status" value="1"/>
</dbReference>